<sequence length="378" mass="42429">MQDFASYVTSKLARDLDDVLPASEDEFERYRDNLLRALSAFNVKQPYAHAIYYAGLTQQPRNFQYSNDELVQAMKTTTLTQLKDYVKNLWAKGKGECLIQGNYNKQEALEIVETIDKTLAFNTISADKYPKRLRALPLPVTTSAQKPPRLIISEPNPSNNNAASQVTLQCLETSEKSHVLVEIISAIIEEPLFNELRTNQQLGYIVSSGVKAIDQSRTLSLIVQSNIATAEDLTSSILKFLDDVSEKLITPLSSVDIELYVKGLTDSRLEPDKRLAIEVTRNWSEIASGRFQYDRLQAEVGALLSITKQDIVDFWQNLYVKERRILISEVVPKTGPVSTKEPSLGGEYNGGIPVAALGIKDLQKFREYGENEISKMKS</sequence>
<feature type="domain" description="Coenzyme PQQ synthesis protein F-like C-terminal lobe" evidence="2">
    <location>
        <begin position="184"/>
        <end position="283"/>
    </location>
</feature>
<dbReference type="AlphaFoldDB" id="A0ABD3NPX4"/>
<organism evidence="3 4">
    <name type="scientific">Cyclotella atomus</name>
    <dbReference type="NCBI Taxonomy" id="382360"/>
    <lineage>
        <taxon>Eukaryota</taxon>
        <taxon>Sar</taxon>
        <taxon>Stramenopiles</taxon>
        <taxon>Ochrophyta</taxon>
        <taxon>Bacillariophyta</taxon>
        <taxon>Coscinodiscophyceae</taxon>
        <taxon>Thalassiosirophycidae</taxon>
        <taxon>Stephanodiscales</taxon>
        <taxon>Stephanodiscaceae</taxon>
        <taxon>Cyclotella</taxon>
    </lineage>
</organism>
<evidence type="ECO:0000259" key="2">
    <source>
        <dbReference type="Pfam" id="PF22456"/>
    </source>
</evidence>
<dbReference type="GO" id="GO:0046872">
    <property type="term" value="F:metal ion binding"/>
    <property type="evidence" value="ECO:0007669"/>
    <property type="project" value="UniProtKB-KW"/>
</dbReference>
<dbReference type="Pfam" id="PF22456">
    <property type="entry name" value="PqqF-like_C_4"/>
    <property type="match status" value="1"/>
</dbReference>
<dbReference type="InterPro" id="IPR050626">
    <property type="entry name" value="Peptidase_M16"/>
</dbReference>
<dbReference type="InterPro" id="IPR054734">
    <property type="entry name" value="PqqF-like_C_4"/>
</dbReference>
<comment type="caution">
    <text evidence="3">The sequence shown here is derived from an EMBL/GenBank/DDBJ whole genome shotgun (WGS) entry which is preliminary data.</text>
</comment>
<reference evidence="3 4" key="1">
    <citation type="submission" date="2024-10" db="EMBL/GenBank/DDBJ databases">
        <title>Updated reference genomes for cyclostephanoid diatoms.</title>
        <authorList>
            <person name="Roberts W.R."/>
            <person name="Alverson A.J."/>
        </authorList>
    </citation>
    <scope>NUCLEOTIDE SEQUENCE [LARGE SCALE GENOMIC DNA]</scope>
    <source>
        <strain evidence="3 4">AJA010-31</strain>
    </source>
</reference>
<accession>A0ABD3NPX4</accession>
<protein>
    <recommendedName>
        <fullName evidence="2">Coenzyme PQQ synthesis protein F-like C-terminal lobe domain-containing protein</fullName>
    </recommendedName>
</protein>
<dbReference type="Gene3D" id="3.30.830.10">
    <property type="entry name" value="Metalloenzyme, LuxS/M16 peptidase-like"/>
    <property type="match status" value="2"/>
</dbReference>
<dbReference type="PANTHER" id="PTHR43690:SF18">
    <property type="entry name" value="INSULIN-DEGRADING ENZYME-RELATED"/>
    <property type="match status" value="1"/>
</dbReference>
<dbReference type="Proteomes" id="UP001530400">
    <property type="component" value="Unassembled WGS sequence"/>
</dbReference>
<keyword evidence="4" id="KW-1185">Reference proteome</keyword>
<dbReference type="SUPFAM" id="SSF63411">
    <property type="entry name" value="LuxS/MPP-like metallohydrolase"/>
    <property type="match status" value="2"/>
</dbReference>
<name>A0ABD3NPX4_9STRA</name>
<keyword evidence="1" id="KW-0479">Metal-binding</keyword>
<evidence type="ECO:0000313" key="3">
    <source>
        <dbReference type="EMBL" id="KAL3777897.1"/>
    </source>
</evidence>
<evidence type="ECO:0000256" key="1">
    <source>
        <dbReference type="ARBA" id="ARBA00022723"/>
    </source>
</evidence>
<dbReference type="InterPro" id="IPR011249">
    <property type="entry name" value="Metalloenz_LuxS/M16"/>
</dbReference>
<proteinExistence type="predicted"/>
<gene>
    <name evidence="3" type="ORF">ACHAWO_008434</name>
</gene>
<dbReference type="EMBL" id="JALLPJ020001020">
    <property type="protein sequence ID" value="KAL3777897.1"/>
    <property type="molecule type" value="Genomic_DNA"/>
</dbReference>
<evidence type="ECO:0000313" key="4">
    <source>
        <dbReference type="Proteomes" id="UP001530400"/>
    </source>
</evidence>
<dbReference type="PANTHER" id="PTHR43690">
    <property type="entry name" value="NARDILYSIN"/>
    <property type="match status" value="1"/>
</dbReference>